<dbReference type="Gene3D" id="2.60.120.290">
    <property type="entry name" value="Spermadhesin, CUB domain"/>
    <property type="match status" value="1"/>
</dbReference>
<organism evidence="8">
    <name type="scientific">Darwinula stevensoni</name>
    <dbReference type="NCBI Taxonomy" id="69355"/>
    <lineage>
        <taxon>Eukaryota</taxon>
        <taxon>Metazoa</taxon>
        <taxon>Ecdysozoa</taxon>
        <taxon>Arthropoda</taxon>
        <taxon>Crustacea</taxon>
        <taxon>Oligostraca</taxon>
        <taxon>Ostracoda</taxon>
        <taxon>Podocopa</taxon>
        <taxon>Podocopida</taxon>
        <taxon>Darwinulocopina</taxon>
        <taxon>Darwinuloidea</taxon>
        <taxon>Darwinulidae</taxon>
        <taxon>Darwinula</taxon>
    </lineage>
</organism>
<evidence type="ECO:0000256" key="2">
    <source>
        <dbReference type="ARBA" id="ARBA00023157"/>
    </source>
</evidence>
<dbReference type="GO" id="GO:0004252">
    <property type="term" value="F:serine-type endopeptidase activity"/>
    <property type="evidence" value="ECO:0007669"/>
    <property type="project" value="InterPro"/>
</dbReference>
<keyword evidence="2" id="KW-1015">Disulfide bond</keyword>
<dbReference type="OrthoDB" id="93664at2759"/>
<protein>
    <recommendedName>
        <fullName evidence="7">Peptidase S1 domain-containing protein</fullName>
    </recommendedName>
</protein>
<feature type="compositionally biased region" description="Low complexity" evidence="5">
    <location>
        <begin position="161"/>
        <end position="175"/>
    </location>
</feature>
<dbReference type="Pfam" id="PF00089">
    <property type="entry name" value="Trypsin"/>
    <property type="match status" value="1"/>
</dbReference>
<feature type="signal peptide" evidence="6">
    <location>
        <begin position="1"/>
        <end position="18"/>
    </location>
</feature>
<gene>
    <name evidence="8" type="ORF">DSTB1V02_LOCUS14012</name>
</gene>
<comment type="similarity">
    <text evidence="4">Belongs to the peptidase S1 family. CLIP subfamily.</text>
</comment>
<dbReference type="SUPFAM" id="SSF49854">
    <property type="entry name" value="Spermadhesin, CUB domain"/>
    <property type="match status" value="1"/>
</dbReference>
<dbReference type="PANTHER" id="PTHR24258">
    <property type="entry name" value="SERINE PROTEASE-RELATED"/>
    <property type="match status" value="1"/>
</dbReference>
<dbReference type="Proteomes" id="UP000677054">
    <property type="component" value="Unassembled WGS sequence"/>
</dbReference>
<evidence type="ECO:0000313" key="9">
    <source>
        <dbReference type="Proteomes" id="UP000677054"/>
    </source>
</evidence>
<dbReference type="PROSITE" id="PS50240">
    <property type="entry name" value="TRYPSIN_DOM"/>
    <property type="match status" value="1"/>
</dbReference>
<evidence type="ECO:0000256" key="3">
    <source>
        <dbReference type="ARBA" id="ARBA00023180"/>
    </source>
</evidence>
<dbReference type="PRINTS" id="PR00722">
    <property type="entry name" value="CHYMOTRYPSIN"/>
</dbReference>
<proteinExistence type="inferred from homology"/>
<name>A0A7R9AHL1_9CRUS</name>
<reference evidence="8" key="1">
    <citation type="submission" date="2020-11" db="EMBL/GenBank/DDBJ databases">
        <authorList>
            <person name="Tran Van P."/>
        </authorList>
    </citation>
    <scope>NUCLEOTIDE SEQUENCE</scope>
</reference>
<sequence length="357" mass="38072">MEIFVFSAFLFLPVSVRGSEMDGGEVVRSLSSPIGVPENRQEPLCGMKVRLSSGQSSPLVSMNHPYNYPSVHYCNWKFSCPSEMTLRCSDFDLPDSPLCWQSAFLYGDQKLCGSSTALENPVNVGKNLTAILYGYLSSSSGFNCTITCGQSTNVSPPPASTSPTTPSAGPPSATAHGTETPSATPPPPSPTSPPPSPAPPPSQPCVCGISGSPPHGKKSKDRSANSSPSDTDRVLGSIPVPYAGKYPWMAYFSDSGEFCGGSLINDRYVLTAAQCVDQSLSETFYVNLGDLDWSITNESKSIRIPARAIIHPRYDSVKGLNDIALLKLKTPVNFNEFPHIRPICIASNAIPVPGQTC</sequence>
<feature type="compositionally biased region" description="Pro residues" evidence="5">
    <location>
        <begin position="183"/>
        <end position="203"/>
    </location>
</feature>
<keyword evidence="1 6" id="KW-0732">Signal</keyword>
<dbReference type="EMBL" id="CAJPEV010008626">
    <property type="protein sequence ID" value="CAG0905360.1"/>
    <property type="molecule type" value="Genomic_DNA"/>
</dbReference>
<accession>A0A7R9AHL1</accession>
<feature type="non-terminal residue" evidence="8">
    <location>
        <position position="357"/>
    </location>
</feature>
<feature type="chain" id="PRO_5036402874" description="Peptidase S1 domain-containing protein" evidence="6">
    <location>
        <begin position="19"/>
        <end position="357"/>
    </location>
</feature>
<evidence type="ECO:0000256" key="4">
    <source>
        <dbReference type="ARBA" id="ARBA00024195"/>
    </source>
</evidence>
<dbReference type="SMART" id="SM00020">
    <property type="entry name" value="Tryp_SPc"/>
    <property type="match status" value="1"/>
</dbReference>
<dbReference type="InterPro" id="IPR043504">
    <property type="entry name" value="Peptidase_S1_PA_chymotrypsin"/>
</dbReference>
<feature type="region of interest" description="Disordered" evidence="5">
    <location>
        <begin position="153"/>
        <end position="236"/>
    </location>
</feature>
<dbReference type="EMBL" id="LR908144">
    <property type="protein sequence ID" value="CAD7254266.1"/>
    <property type="molecule type" value="Genomic_DNA"/>
</dbReference>
<dbReference type="GO" id="GO:0006508">
    <property type="term" value="P:proteolysis"/>
    <property type="evidence" value="ECO:0007669"/>
    <property type="project" value="InterPro"/>
</dbReference>
<evidence type="ECO:0000256" key="5">
    <source>
        <dbReference type="SAM" id="MobiDB-lite"/>
    </source>
</evidence>
<evidence type="ECO:0000256" key="1">
    <source>
        <dbReference type="ARBA" id="ARBA00022729"/>
    </source>
</evidence>
<dbReference type="InterPro" id="IPR001254">
    <property type="entry name" value="Trypsin_dom"/>
</dbReference>
<dbReference type="InterPro" id="IPR001314">
    <property type="entry name" value="Peptidase_S1A"/>
</dbReference>
<dbReference type="FunFam" id="2.40.10.10:FF:000028">
    <property type="entry name" value="Serine protease easter"/>
    <property type="match status" value="1"/>
</dbReference>
<evidence type="ECO:0000256" key="6">
    <source>
        <dbReference type="SAM" id="SignalP"/>
    </source>
</evidence>
<evidence type="ECO:0000313" key="8">
    <source>
        <dbReference type="EMBL" id="CAD7254266.1"/>
    </source>
</evidence>
<dbReference type="InterPro" id="IPR009003">
    <property type="entry name" value="Peptidase_S1_PA"/>
</dbReference>
<evidence type="ECO:0000259" key="7">
    <source>
        <dbReference type="PROSITE" id="PS50240"/>
    </source>
</evidence>
<keyword evidence="3" id="KW-0325">Glycoprotein</keyword>
<dbReference type="PANTHER" id="PTHR24258:SF116">
    <property type="entry name" value="FI16631P1-RELATED"/>
    <property type="match status" value="1"/>
</dbReference>
<keyword evidence="9" id="KW-1185">Reference proteome</keyword>
<dbReference type="Gene3D" id="2.40.10.10">
    <property type="entry name" value="Trypsin-like serine proteases"/>
    <property type="match status" value="1"/>
</dbReference>
<dbReference type="CDD" id="cd00190">
    <property type="entry name" value="Tryp_SPc"/>
    <property type="match status" value="1"/>
</dbReference>
<dbReference type="InterPro" id="IPR035914">
    <property type="entry name" value="Sperma_CUB_dom_sf"/>
</dbReference>
<dbReference type="SUPFAM" id="SSF50494">
    <property type="entry name" value="Trypsin-like serine proteases"/>
    <property type="match status" value="1"/>
</dbReference>
<feature type="domain" description="Peptidase S1" evidence="7">
    <location>
        <begin position="234"/>
        <end position="357"/>
    </location>
</feature>
<dbReference type="AlphaFoldDB" id="A0A7R9AHL1"/>